<evidence type="ECO:0000256" key="1">
    <source>
        <dbReference type="ARBA" id="ARBA00023002"/>
    </source>
</evidence>
<dbReference type="InterPro" id="IPR036188">
    <property type="entry name" value="FAD/NAD-bd_sf"/>
</dbReference>
<dbReference type="Proteomes" id="UP000186098">
    <property type="component" value="Unassembled WGS sequence"/>
</dbReference>
<dbReference type="RefSeq" id="WP_076367328.1">
    <property type="nucleotide sequence ID" value="NZ_FTOM01000009.1"/>
</dbReference>
<dbReference type="AlphaFoldDB" id="A0A1N7MRB9"/>
<name>A0A1N7MRB9_9RHOB</name>
<gene>
    <name evidence="3" type="ORF">SAMN05421795_10941</name>
</gene>
<evidence type="ECO:0000259" key="2">
    <source>
        <dbReference type="Pfam" id="PF01266"/>
    </source>
</evidence>
<dbReference type="SUPFAM" id="SSF54373">
    <property type="entry name" value="FAD-linked reductases, C-terminal domain"/>
    <property type="match status" value="1"/>
</dbReference>
<dbReference type="OrthoDB" id="6949587at2"/>
<feature type="domain" description="FAD dependent oxidoreductase" evidence="2">
    <location>
        <begin position="7"/>
        <end position="349"/>
    </location>
</feature>
<protein>
    <submittedName>
        <fullName evidence="3">Glycine/D-amino acid oxidase</fullName>
    </submittedName>
</protein>
<sequence>MASGTSDIAIIGGGVVGLSTALGLLRSGRQVTVFDGADMDLRASQGNFGLVWLQGKGADFAPYAEWTRDAVAAWPDFAGGLKDLTGTDVALDQSGGFEFFTDSEEFSDFAAALGRQQAVLGNRFSHEIVSGDDLRRSHPGIGPDVVGASFCPLDGHVNPLRLLQVLRCAVLGAGGRLVTDAHVVDVQASGGGFDLTLRDATRVTAERIVLCAGLGTSALAGKLGFRTRVRPQRGELLITEKLAERLPFLSSTIRQVDEGGVQIGGTKADAGPDDSETLEVMAGLARHAVQVFPALADVRVVRAWGALRVMSPDGYPVYARSRLHPDAHLVTCHSGVTLAPLHATALADWINGSVDAPNLEAFDENRFALSDAA</sequence>
<keyword evidence="1" id="KW-0560">Oxidoreductase</keyword>
<keyword evidence="4" id="KW-1185">Reference proteome</keyword>
<organism evidence="3 4">
    <name type="scientific">Phaeovulum vinaykumarii</name>
    <dbReference type="NCBI Taxonomy" id="407234"/>
    <lineage>
        <taxon>Bacteria</taxon>
        <taxon>Pseudomonadati</taxon>
        <taxon>Pseudomonadota</taxon>
        <taxon>Alphaproteobacteria</taxon>
        <taxon>Rhodobacterales</taxon>
        <taxon>Paracoccaceae</taxon>
        <taxon>Phaeovulum</taxon>
    </lineage>
</organism>
<dbReference type="Gene3D" id="3.50.50.60">
    <property type="entry name" value="FAD/NAD(P)-binding domain"/>
    <property type="match status" value="1"/>
</dbReference>
<proteinExistence type="predicted"/>
<dbReference type="SUPFAM" id="SSF51905">
    <property type="entry name" value="FAD/NAD(P)-binding domain"/>
    <property type="match status" value="1"/>
</dbReference>
<evidence type="ECO:0000313" key="3">
    <source>
        <dbReference type="EMBL" id="SIS88673.1"/>
    </source>
</evidence>
<reference evidence="4" key="1">
    <citation type="submission" date="2017-01" db="EMBL/GenBank/DDBJ databases">
        <authorList>
            <person name="Varghese N."/>
            <person name="Submissions S."/>
        </authorList>
    </citation>
    <scope>NUCLEOTIDE SEQUENCE [LARGE SCALE GENOMIC DNA]</scope>
    <source>
        <strain evidence="4">DSM 18714</strain>
    </source>
</reference>
<evidence type="ECO:0000313" key="4">
    <source>
        <dbReference type="Proteomes" id="UP000186098"/>
    </source>
</evidence>
<dbReference type="EMBL" id="FTOM01000009">
    <property type="protein sequence ID" value="SIS88673.1"/>
    <property type="molecule type" value="Genomic_DNA"/>
</dbReference>
<dbReference type="InterPro" id="IPR006076">
    <property type="entry name" value="FAD-dep_OxRdtase"/>
</dbReference>
<dbReference type="GO" id="GO:0005737">
    <property type="term" value="C:cytoplasm"/>
    <property type="evidence" value="ECO:0007669"/>
    <property type="project" value="TreeGrafter"/>
</dbReference>
<dbReference type="Pfam" id="PF01266">
    <property type="entry name" value="DAO"/>
    <property type="match status" value="1"/>
</dbReference>
<dbReference type="GO" id="GO:0016491">
    <property type="term" value="F:oxidoreductase activity"/>
    <property type="evidence" value="ECO:0007669"/>
    <property type="project" value="UniProtKB-KW"/>
</dbReference>
<dbReference type="Gene3D" id="3.30.9.10">
    <property type="entry name" value="D-Amino Acid Oxidase, subunit A, domain 2"/>
    <property type="match status" value="1"/>
</dbReference>
<accession>A0A1N7MRB9</accession>
<dbReference type="STRING" id="407234.SAMN05421795_10941"/>
<dbReference type="PANTHER" id="PTHR13847">
    <property type="entry name" value="SARCOSINE DEHYDROGENASE-RELATED"/>
    <property type="match status" value="1"/>
</dbReference>